<evidence type="ECO:0000256" key="1">
    <source>
        <dbReference type="SAM" id="MobiDB-lite"/>
    </source>
</evidence>
<feature type="compositionally biased region" description="Polar residues" evidence="1">
    <location>
        <begin position="65"/>
        <end position="78"/>
    </location>
</feature>
<dbReference type="Proteomes" id="UP001066276">
    <property type="component" value="Chromosome 4_2"/>
</dbReference>
<feature type="compositionally biased region" description="Basic and acidic residues" evidence="1">
    <location>
        <begin position="26"/>
        <end position="45"/>
    </location>
</feature>
<evidence type="ECO:0000313" key="3">
    <source>
        <dbReference type="Proteomes" id="UP001066276"/>
    </source>
</evidence>
<reference evidence="2" key="1">
    <citation type="journal article" date="2022" name="bioRxiv">
        <title>Sequencing and chromosome-scale assembly of the giantPleurodeles waltlgenome.</title>
        <authorList>
            <person name="Brown T."/>
            <person name="Elewa A."/>
            <person name="Iarovenko S."/>
            <person name="Subramanian E."/>
            <person name="Araus A.J."/>
            <person name="Petzold A."/>
            <person name="Susuki M."/>
            <person name="Suzuki K.-i.T."/>
            <person name="Hayashi T."/>
            <person name="Toyoda A."/>
            <person name="Oliveira C."/>
            <person name="Osipova E."/>
            <person name="Leigh N.D."/>
            <person name="Simon A."/>
            <person name="Yun M.H."/>
        </authorList>
    </citation>
    <scope>NUCLEOTIDE SEQUENCE</scope>
    <source>
        <strain evidence="2">20211129_DDA</strain>
        <tissue evidence="2">Liver</tissue>
    </source>
</reference>
<feature type="region of interest" description="Disordered" evidence="1">
    <location>
        <begin position="1"/>
        <end position="88"/>
    </location>
</feature>
<dbReference type="AlphaFoldDB" id="A0AAV7SQF7"/>
<organism evidence="2 3">
    <name type="scientific">Pleurodeles waltl</name>
    <name type="common">Iberian ribbed newt</name>
    <dbReference type="NCBI Taxonomy" id="8319"/>
    <lineage>
        <taxon>Eukaryota</taxon>
        <taxon>Metazoa</taxon>
        <taxon>Chordata</taxon>
        <taxon>Craniata</taxon>
        <taxon>Vertebrata</taxon>
        <taxon>Euteleostomi</taxon>
        <taxon>Amphibia</taxon>
        <taxon>Batrachia</taxon>
        <taxon>Caudata</taxon>
        <taxon>Salamandroidea</taxon>
        <taxon>Salamandridae</taxon>
        <taxon>Pleurodelinae</taxon>
        <taxon>Pleurodeles</taxon>
    </lineage>
</organism>
<sequence length="88" mass="9455">MHLPAVPEGAWRGEKSIGWTDVPAGGRERGDPVGSAERRGTRRETPVLGTCRAGAPSGAQRCSKDSPSGESKQSQYKQGSWEEFPGTW</sequence>
<gene>
    <name evidence="2" type="ORF">NDU88_006632</name>
</gene>
<comment type="caution">
    <text evidence="2">The sequence shown here is derived from an EMBL/GenBank/DDBJ whole genome shotgun (WGS) entry which is preliminary data.</text>
</comment>
<keyword evidence="3" id="KW-1185">Reference proteome</keyword>
<accession>A0AAV7SQF7</accession>
<dbReference type="EMBL" id="JANPWB010000008">
    <property type="protein sequence ID" value="KAJ1166224.1"/>
    <property type="molecule type" value="Genomic_DNA"/>
</dbReference>
<name>A0AAV7SQF7_PLEWA</name>
<protein>
    <submittedName>
        <fullName evidence="2">Uncharacterized protein</fullName>
    </submittedName>
</protein>
<proteinExistence type="predicted"/>
<evidence type="ECO:0000313" key="2">
    <source>
        <dbReference type="EMBL" id="KAJ1166224.1"/>
    </source>
</evidence>